<comment type="caution">
    <text evidence="9">The sequence shown here is derived from an EMBL/GenBank/DDBJ whole genome shotgun (WGS) entry which is preliminary data.</text>
</comment>
<gene>
    <name evidence="9" type="ORF">ACFQ0F_06735</name>
</gene>
<keyword evidence="3 7" id="KW-0812">Transmembrane</keyword>
<dbReference type="PANTHER" id="PTHR36115:SF10">
    <property type="entry name" value="RDD DOMAIN-CONTAINING PROTEIN"/>
    <property type="match status" value="1"/>
</dbReference>
<feature type="domain" description="RDD" evidence="8">
    <location>
        <begin position="33"/>
        <end position="194"/>
    </location>
</feature>
<evidence type="ECO:0000313" key="10">
    <source>
        <dbReference type="Proteomes" id="UP001597044"/>
    </source>
</evidence>
<keyword evidence="4 7" id="KW-1133">Transmembrane helix</keyword>
<keyword evidence="5 7" id="KW-0472">Membrane</keyword>
<feature type="region of interest" description="Disordered" evidence="6">
    <location>
        <begin position="1"/>
        <end position="27"/>
    </location>
</feature>
<feature type="transmembrane region" description="Helical" evidence="7">
    <location>
        <begin position="84"/>
        <end position="103"/>
    </location>
</feature>
<name>A0ABW3HF35_9GAMM</name>
<organism evidence="9 10">
    <name type="scientific">Paraperlucidibaca wandonensis</name>
    <dbReference type="NCBI Taxonomy" id="1268273"/>
    <lineage>
        <taxon>Bacteria</taxon>
        <taxon>Pseudomonadati</taxon>
        <taxon>Pseudomonadota</taxon>
        <taxon>Gammaproteobacteria</taxon>
        <taxon>Moraxellales</taxon>
        <taxon>Moraxellaceae</taxon>
        <taxon>Paraperlucidibaca</taxon>
    </lineage>
</organism>
<sequence>MSRSSAPFQRKRRQKTPSNTQTQSPSALEYPRAGVSVRLICLLYDALLLIALLAVLNVILVGIFTSGTSAHAQEIELLSAEVRYGLQFPASVLIIFGFYGYCWTRSGQTLGMQTWRLELIRRDGQRPRWRDALRRFLSACVLPVTCGAIAWVLQDGNGKAFGFSVLLGFMVNYVWGWLPLTGLSHGRCLHDVMSDTEVVRVPVRPKTRKPYRFLGLFGDK</sequence>
<evidence type="ECO:0000256" key="7">
    <source>
        <dbReference type="SAM" id="Phobius"/>
    </source>
</evidence>
<dbReference type="RefSeq" id="WP_340674871.1">
    <property type="nucleotide sequence ID" value="NZ_JBHTIT010000001.1"/>
</dbReference>
<dbReference type="InterPro" id="IPR010432">
    <property type="entry name" value="RDD"/>
</dbReference>
<proteinExistence type="predicted"/>
<dbReference type="EMBL" id="JBHTIT010000001">
    <property type="protein sequence ID" value="MFD0950083.1"/>
    <property type="molecule type" value="Genomic_DNA"/>
</dbReference>
<protein>
    <submittedName>
        <fullName evidence="9">RDD family protein</fullName>
    </submittedName>
</protein>
<feature type="transmembrane region" description="Helical" evidence="7">
    <location>
        <begin position="42"/>
        <end position="64"/>
    </location>
</feature>
<feature type="transmembrane region" description="Helical" evidence="7">
    <location>
        <begin position="136"/>
        <end position="154"/>
    </location>
</feature>
<evidence type="ECO:0000256" key="2">
    <source>
        <dbReference type="ARBA" id="ARBA00022475"/>
    </source>
</evidence>
<evidence type="ECO:0000256" key="1">
    <source>
        <dbReference type="ARBA" id="ARBA00004651"/>
    </source>
</evidence>
<evidence type="ECO:0000256" key="3">
    <source>
        <dbReference type="ARBA" id="ARBA00022692"/>
    </source>
</evidence>
<evidence type="ECO:0000256" key="5">
    <source>
        <dbReference type="ARBA" id="ARBA00023136"/>
    </source>
</evidence>
<accession>A0ABW3HF35</accession>
<keyword evidence="2" id="KW-1003">Cell membrane</keyword>
<evidence type="ECO:0000313" key="9">
    <source>
        <dbReference type="EMBL" id="MFD0950083.1"/>
    </source>
</evidence>
<reference evidence="10" key="1">
    <citation type="journal article" date="2019" name="Int. J. Syst. Evol. Microbiol.">
        <title>The Global Catalogue of Microorganisms (GCM) 10K type strain sequencing project: providing services to taxonomists for standard genome sequencing and annotation.</title>
        <authorList>
            <consortium name="The Broad Institute Genomics Platform"/>
            <consortium name="The Broad Institute Genome Sequencing Center for Infectious Disease"/>
            <person name="Wu L."/>
            <person name="Ma J."/>
        </authorList>
    </citation>
    <scope>NUCLEOTIDE SEQUENCE [LARGE SCALE GENOMIC DNA]</scope>
    <source>
        <strain evidence="10">CCUG 63419</strain>
    </source>
</reference>
<dbReference type="Pfam" id="PF06271">
    <property type="entry name" value="RDD"/>
    <property type="match status" value="1"/>
</dbReference>
<keyword evidence="10" id="KW-1185">Reference proteome</keyword>
<evidence type="ECO:0000256" key="6">
    <source>
        <dbReference type="SAM" id="MobiDB-lite"/>
    </source>
</evidence>
<feature type="compositionally biased region" description="Polar residues" evidence="6">
    <location>
        <begin position="16"/>
        <end position="26"/>
    </location>
</feature>
<dbReference type="Proteomes" id="UP001597044">
    <property type="component" value="Unassembled WGS sequence"/>
</dbReference>
<feature type="transmembrane region" description="Helical" evidence="7">
    <location>
        <begin position="160"/>
        <end position="178"/>
    </location>
</feature>
<evidence type="ECO:0000256" key="4">
    <source>
        <dbReference type="ARBA" id="ARBA00022989"/>
    </source>
</evidence>
<dbReference type="InterPro" id="IPR051791">
    <property type="entry name" value="Pra-immunoreactive"/>
</dbReference>
<evidence type="ECO:0000259" key="8">
    <source>
        <dbReference type="Pfam" id="PF06271"/>
    </source>
</evidence>
<comment type="subcellular location">
    <subcellularLocation>
        <location evidence="1">Cell membrane</location>
        <topology evidence="1">Multi-pass membrane protein</topology>
    </subcellularLocation>
</comment>
<dbReference type="PANTHER" id="PTHR36115">
    <property type="entry name" value="PROLINE-RICH ANTIGEN HOMOLOG-RELATED"/>
    <property type="match status" value="1"/>
</dbReference>